<evidence type="ECO:0000313" key="9">
    <source>
        <dbReference type="Proteomes" id="UP001250214"/>
    </source>
</evidence>
<evidence type="ECO:0000256" key="2">
    <source>
        <dbReference type="ARBA" id="ARBA00022692"/>
    </source>
</evidence>
<dbReference type="InterPro" id="IPR051784">
    <property type="entry name" value="Nod_factor_ABC_transporter"/>
</dbReference>
<evidence type="ECO:0000256" key="4">
    <source>
        <dbReference type="ARBA" id="ARBA00023136"/>
    </source>
</evidence>
<dbReference type="PROSITE" id="PS51012">
    <property type="entry name" value="ABC_TM2"/>
    <property type="match status" value="1"/>
</dbReference>
<dbReference type="Pfam" id="PF12698">
    <property type="entry name" value="ABC2_membrane_3"/>
    <property type="match status" value="1"/>
</dbReference>
<proteinExistence type="inferred from homology"/>
<dbReference type="EMBL" id="JAVLVT010000003">
    <property type="protein sequence ID" value="MDS1270065.1"/>
    <property type="molecule type" value="Genomic_DNA"/>
</dbReference>
<dbReference type="InterPro" id="IPR000412">
    <property type="entry name" value="ABC_2_transport"/>
</dbReference>
<keyword evidence="6" id="KW-0813">Transport</keyword>
<keyword evidence="4 6" id="KW-0472">Membrane</keyword>
<dbReference type="PIRSF" id="PIRSF006648">
    <property type="entry name" value="DrrB"/>
    <property type="match status" value="1"/>
</dbReference>
<comment type="caution">
    <text evidence="8">The sequence shown here is derived from an EMBL/GenBank/DDBJ whole genome shotgun (WGS) entry which is preliminary data.</text>
</comment>
<keyword evidence="9" id="KW-1185">Reference proteome</keyword>
<organism evidence="8 9">
    <name type="scientific">Lipingzhangella rawalii</name>
    <dbReference type="NCBI Taxonomy" id="2055835"/>
    <lineage>
        <taxon>Bacteria</taxon>
        <taxon>Bacillati</taxon>
        <taxon>Actinomycetota</taxon>
        <taxon>Actinomycetes</taxon>
        <taxon>Streptosporangiales</taxon>
        <taxon>Nocardiopsidaceae</taxon>
        <taxon>Lipingzhangella</taxon>
    </lineage>
</organism>
<feature type="domain" description="ABC transmembrane type-2" evidence="7">
    <location>
        <begin position="27"/>
        <end position="261"/>
    </location>
</feature>
<feature type="transmembrane region" description="Helical" evidence="6">
    <location>
        <begin position="240"/>
        <end position="258"/>
    </location>
</feature>
<dbReference type="Proteomes" id="UP001250214">
    <property type="component" value="Unassembled WGS sequence"/>
</dbReference>
<feature type="transmembrane region" description="Helical" evidence="6">
    <location>
        <begin position="58"/>
        <end position="80"/>
    </location>
</feature>
<evidence type="ECO:0000256" key="6">
    <source>
        <dbReference type="RuleBase" id="RU361157"/>
    </source>
</evidence>
<dbReference type="RefSeq" id="WP_310911609.1">
    <property type="nucleotide sequence ID" value="NZ_JAVLVT010000003.1"/>
</dbReference>
<dbReference type="PRINTS" id="PR00164">
    <property type="entry name" value="ABC2TRNSPORT"/>
</dbReference>
<evidence type="ECO:0000256" key="5">
    <source>
        <dbReference type="ARBA" id="ARBA00023251"/>
    </source>
</evidence>
<keyword evidence="5" id="KW-0046">Antibiotic resistance</keyword>
<evidence type="ECO:0000259" key="7">
    <source>
        <dbReference type="PROSITE" id="PS51012"/>
    </source>
</evidence>
<dbReference type="PANTHER" id="PTHR43229">
    <property type="entry name" value="NODULATION PROTEIN J"/>
    <property type="match status" value="1"/>
</dbReference>
<reference evidence="9" key="1">
    <citation type="submission" date="2023-07" db="EMBL/GenBank/DDBJ databases">
        <title>Novel species in the genus Lipingzhangella isolated from Sambhar Salt Lake.</title>
        <authorList>
            <person name="Jiya N."/>
            <person name="Kajale S."/>
            <person name="Sharma A."/>
        </authorList>
    </citation>
    <scope>NUCLEOTIDE SEQUENCE [LARGE SCALE GENOMIC DNA]</scope>
    <source>
        <strain evidence="9">LS1_29</strain>
    </source>
</reference>
<dbReference type="InterPro" id="IPR013525">
    <property type="entry name" value="ABC2_TM"/>
</dbReference>
<protein>
    <recommendedName>
        <fullName evidence="6">Transport permease protein</fullName>
    </recommendedName>
</protein>
<accession>A0ABU2H5H2</accession>
<feature type="transmembrane region" description="Helical" evidence="6">
    <location>
        <begin position="145"/>
        <end position="167"/>
    </location>
</feature>
<name>A0ABU2H5H2_9ACTN</name>
<feature type="transmembrane region" description="Helical" evidence="6">
    <location>
        <begin position="29"/>
        <end position="46"/>
    </location>
</feature>
<feature type="transmembrane region" description="Helical" evidence="6">
    <location>
        <begin position="101"/>
        <end position="125"/>
    </location>
</feature>
<sequence>MTRWTTAVRLGVERGGIEVRHAFTSGQELWNNFFWPVLMLLVLVFMRGSTVPGTDVDLTVMVLPGIVGVFIAMAMLNLAGPISLDREDGTLLRAKATPRGMVGYLVGRILKVAVLTLAGLLAFLVPGVMLVEGLRVGDPSAWLHLLAVFTLGMVAVLPLGAVVGALFANPRNLFVVYMPMMALIAVSGIFYPITELPAWLQGVAQVFPVYWLGLGVRAALLPDQMAAAEIGGSWRQLEMVGVLGVWAAVGLVLAPILMRRMVRGESGARVAARKQQALQGWV</sequence>
<gene>
    <name evidence="8" type="ORF">RIF23_07140</name>
</gene>
<keyword evidence="3 6" id="KW-1133">Transmembrane helix</keyword>
<evidence type="ECO:0000256" key="3">
    <source>
        <dbReference type="ARBA" id="ARBA00022989"/>
    </source>
</evidence>
<evidence type="ECO:0000313" key="8">
    <source>
        <dbReference type="EMBL" id="MDS1270065.1"/>
    </source>
</evidence>
<feature type="transmembrane region" description="Helical" evidence="6">
    <location>
        <begin position="199"/>
        <end position="220"/>
    </location>
</feature>
<feature type="transmembrane region" description="Helical" evidence="6">
    <location>
        <begin position="174"/>
        <end position="193"/>
    </location>
</feature>
<evidence type="ECO:0000256" key="1">
    <source>
        <dbReference type="ARBA" id="ARBA00004141"/>
    </source>
</evidence>
<comment type="similarity">
    <text evidence="6">Belongs to the ABC-2 integral membrane protein family.</text>
</comment>
<keyword evidence="6" id="KW-1003">Cell membrane</keyword>
<dbReference type="PANTHER" id="PTHR43229:SF2">
    <property type="entry name" value="NODULATION PROTEIN J"/>
    <property type="match status" value="1"/>
</dbReference>
<comment type="subcellular location">
    <subcellularLocation>
        <location evidence="6">Cell membrane</location>
        <topology evidence="6">Multi-pass membrane protein</topology>
    </subcellularLocation>
    <subcellularLocation>
        <location evidence="1">Membrane</location>
        <topology evidence="1">Multi-pass membrane protein</topology>
    </subcellularLocation>
</comment>
<dbReference type="InterPro" id="IPR047817">
    <property type="entry name" value="ABC2_TM_bact-type"/>
</dbReference>
<keyword evidence="2 6" id="KW-0812">Transmembrane</keyword>